<protein>
    <submittedName>
        <fullName evidence="1">Uncharacterized protein</fullName>
    </submittedName>
</protein>
<dbReference type="RefSeq" id="WP_139063191.1">
    <property type="nucleotide sequence ID" value="NZ_FLOB01000021.1"/>
</dbReference>
<gene>
    <name evidence="1" type="ORF">MSP8886_04253</name>
</gene>
<dbReference type="EMBL" id="FLOB01000021">
    <property type="protein sequence ID" value="SBS37758.1"/>
    <property type="molecule type" value="Genomic_DNA"/>
</dbReference>
<dbReference type="InterPro" id="IPR029058">
    <property type="entry name" value="AB_hydrolase_fold"/>
</dbReference>
<dbReference type="STRING" id="1792290.MSP8886_04253"/>
<accession>A0A1A8TUV0</accession>
<evidence type="ECO:0000313" key="2">
    <source>
        <dbReference type="Proteomes" id="UP000092544"/>
    </source>
</evidence>
<dbReference type="Gene3D" id="3.40.50.1820">
    <property type="entry name" value="alpha/beta hydrolase"/>
    <property type="match status" value="1"/>
</dbReference>
<dbReference type="Proteomes" id="UP000092544">
    <property type="component" value="Unassembled WGS sequence"/>
</dbReference>
<evidence type="ECO:0000313" key="1">
    <source>
        <dbReference type="EMBL" id="SBS37758.1"/>
    </source>
</evidence>
<keyword evidence="2" id="KW-1185">Reference proteome</keyword>
<dbReference type="AlphaFoldDB" id="A0A1A8TUV0"/>
<name>A0A1A8TUV0_9GAMM</name>
<organism evidence="1 2">
    <name type="scientific">Marinomonas spartinae</name>
    <dbReference type="NCBI Taxonomy" id="1792290"/>
    <lineage>
        <taxon>Bacteria</taxon>
        <taxon>Pseudomonadati</taxon>
        <taxon>Pseudomonadota</taxon>
        <taxon>Gammaproteobacteria</taxon>
        <taxon>Oceanospirillales</taxon>
        <taxon>Oceanospirillaceae</taxon>
        <taxon>Marinomonas</taxon>
    </lineage>
</organism>
<sequence>MSDQELANHQKLDEIGHVLSIKFYLPRSVTKCHQNDNQLCWPQDNVDELARTLSTITSSANFERGDKLEGIIGFSNGGFFTSKLIQNCLLPDDFWVVSIGSAGAWGDSEKDLSNCGRVTSIIGKNDRWHYSYMLNFHRYLQSVGAKSKLIEVNGGHAMPLSELKRELALLLTKNQ</sequence>
<proteinExistence type="predicted"/>
<reference evidence="1 2" key="1">
    <citation type="submission" date="2016-06" db="EMBL/GenBank/DDBJ databases">
        <authorList>
            <person name="Kjaerup R.B."/>
            <person name="Dalgaard T.S."/>
            <person name="Juul-Madsen H.R."/>
        </authorList>
    </citation>
    <scope>NUCLEOTIDE SEQUENCE [LARGE SCALE GENOMIC DNA]</scope>
    <source>
        <strain evidence="1 2">CECT 8886</strain>
    </source>
</reference>
<dbReference type="SUPFAM" id="SSF53474">
    <property type="entry name" value="alpha/beta-Hydrolases"/>
    <property type="match status" value="1"/>
</dbReference>